<feature type="compositionally biased region" description="Gly residues" evidence="1">
    <location>
        <begin position="103"/>
        <end position="114"/>
    </location>
</feature>
<evidence type="ECO:0000313" key="4">
    <source>
        <dbReference type="EMBL" id="AGA26432.1"/>
    </source>
</evidence>
<organism evidence="4 5">
    <name type="scientific">Singulisphaera acidiphila (strain ATCC BAA-1392 / DSM 18658 / VKM B-2454 / MOB10)</name>
    <dbReference type="NCBI Taxonomy" id="886293"/>
    <lineage>
        <taxon>Bacteria</taxon>
        <taxon>Pseudomonadati</taxon>
        <taxon>Planctomycetota</taxon>
        <taxon>Planctomycetia</taxon>
        <taxon>Isosphaerales</taxon>
        <taxon>Isosphaeraceae</taxon>
        <taxon>Singulisphaera</taxon>
    </lineage>
</organism>
<sequence length="204" mass="21635">MRARAWITSALGFAAVVASVSIATAQGPGRGREGDPRPANADDLVARMMAFDKDKDGTLTKAEVTDERLHRLFDRADENKDGSVTKEELATLASKEPAARAGGPPGGGPGGFMRGGFRPGEVFPMMLQDRLELTADQKKQVADLQKEVDASLEKILNDEQKAQLKEMRERGPGGFGGPGGPGGPPGGRGRPGNDRPRPPVDRPQ</sequence>
<dbReference type="RefSeq" id="WP_015245599.1">
    <property type="nucleotide sequence ID" value="NC_019892.1"/>
</dbReference>
<feature type="domain" description="EF-hand" evidence="3">
    <location>
        <begin position="64"/>
        <end position="99"/>
    </location>
</feature>
<dbReference type="InterPro" id="IPR002048">
    <property type="entry name" value="EF_hand_dom"/>
</dbReference>
<dbReference type="SUPFAM" id="SSF47473">
    <property type="entry name" value="EF-hand"/>
    <property type="match status" value="1"/>
</dbReference>
<feature type="chain" id="PRO_5003940726" description="EF-hand domain-containing protein" evidence="2">
    <location>
        <begin position="26"/>
        <end position="204"/>
    </location>
</feature>
<dbReference type="EMBL" id="CP003364">
    <property type="protein sequence ID" value="AGA26432.1"/>
    <property type="molecule type" value="Genomic_DNA"/>
</dbReference>
<reference evidence="4 5" key="1">
    <citation type="submission" date="2012-02" db="EMBL/GenBank/DDBJ databases">
        <title>Complete sequence of chromosome of Singulisphaera acidiphila DSM 18658.</title>
        <authorList>
            <consortium name="US DOE Joint Genome Institute (JGI-PGF)"/>
            <person name="Lucas S."/>
            <person name="Copeland A."/>
            <person name="Lapidus A."/>
            <person name="Glavina del Rio T."/>
            <person name="Dalin E."/>
            <person name="Tice H."/>
            <person name="Bruce D."/>
            <person name="Goodwin L."/>
            <person name="Pitluck S."/>
            <person name="Peters L."/>
            <person name="Ovchinnikova G."/>
            <person name="Chertkov O."/>
            <person name="Kyrpides N."/>
            <person name="Mavromatis K."/>
            <person name="Ivanova N."/>
            <person name="Brettin T."/>
            <person name="Detter J.C."/>
            <person name="Han C."/>
            <person name="Larimer F."/>
            <person name="Land M."/>
            <person name="Hauser L."/>
            <person name="Markowitz V."/>
            <person name="Cheng J.-F."/>
            <person name="Hugenholtz P."/>
            <person name="Woyke T."/>
            <person name="Wu D."/>
            <person name="Tindall B."/>
            <person name="Pomrenke H."/>
            <person name="Brambilla E."/>
            <person name="Klenk H.-P."/>
            <person name="Eisen J.A."/>
        </authorList>
    </citation>
    <scope>NUCLEOTIDE SEQUENCE [LARGE SCALE GENOMIC DNA]</scope>
    <source>
        <strain evidence="5">ATCC BAA-1392 / DSM 18658 / VKM B-2454 / MOB10</strain>
    </source>
</reference>
<gene>
    <name evidence="4" type="ordered locus">Sinac_2097</name>
</gene>
<dbReference type="OrthoDB" id="284184at2"/>
<evidence type="ECO:0000313" key="5">
    <source>
        <dbReference type="Proteomes" id="UP000010798"/>
    </source>
</evidence>
<feature type="region of interest" description="Disordered" evidence="1">
    <location>
        <begin position="90"/>
        <end position="114"/>
    </location>
</feature>
<feature type="compositionally biased region" description="Gly residues" evidence="1">
    <location>
        <begin position="172"/>
        <end position="190"/>
    </location>
</feature>
<evidence type="ECO:0000256" key="1">
    <source>
        <dbReference type="SAM" id="MobiDB-lite"/>
    </source>
</evidence>
<dbReference type="AlphaFoldDB" id="L0DB27"/>
<accession>L0DB27</accession>
<evidence type="ECO:0000259" key="3">
    <source>
        <dbReference type="PROSITE" id="PS50222"/>
    </source>
</evidence>
<dbReference type="HOGENOM" id="CLU_1342504_0_0_0"/>
<dbReference type="PROSITE" id="PS50222">
    <property type="entry name" value="EF_HAND_2"/>
    <property type="match status" value="1"/>
</dbReference>
<dbReference type="Gene3D" id="1.10.238.10">
    <property type="entry name" value="EF-hand"/>
    <property type="match status" value="1"/>
</dbReference>
<dbReference type="Pfam" id="PF13202">
    <property type="entry name" value="EF-hand_5"/>
    <property type="match status" value="2"/>
</dbReference>
<proteinExistence type="predicted"/>
<keyword evidence="5" id="KW-1185">Reference proteome</keyword>
<dbReference type="STRING" id="886293.Sinac_2097"/>
<protein>
    <recommendedName>
        <fullName evidence="3">EF-hand domain-containing protein</fullName>
    </recommendedName>
</protein>
<dbReference type="KEGG" id="saci:Sinac_2097"/>
<dbReference type="PROSITE" id="PS00018">
    <property type="entry name" value="EF_HAND_1"/>
    <property type="match status" value="1"/>
</dbReference>
<feature type="compositionally biased region" description="Basic and acidic residues" evidence="1">
    <location>
        <begin position="155"/>
        <end position="171"/>
    </location>
</feature>
<dbReference type="Proteomes" id="UP000010798">
    <property type="component" value="Chromosome"/>
</dbReference>
<feature type="compositionally biased region" description="Basic and acidic residues" evidence="1">
    <location>
        <begin position="191"/>
        <end position="204"/>
    </location>
</feature>
<evidence type="ECO:0000256" key="2">
    <source>
        <dbReference type="SAM" id="SignalP"/>
    </source>
</evidence>
<dbReference type="InterPro" id="IPR018247">
    <property type="entry name" value="EF_Hand_1_Ca_BS"/>
</dbReference>
<dbReference type="eggNOG" id="ENOG5031IWX">
    <property type="taxonomic scope" value="Bacteria"/>
</dbReference>
<feature type="region of interest" description="Disordered" evidence="1">
    <location>
        <begin position="155"/>
        <end position="204"/>
    </location>
</feature>
<feature type="signal peptide" evidence="2">
    <location>
        <begin position="1"/>
        <end position="25"/>
    </location>
</feature>
<dbReference type="GO" id="GO:0005509">
    <property type="term" value="F:calcium ion binding"/>
    <property type="evidence" value="ECO:0007669"/>
    <property type="project" value="InterPro"/>
</dbReference>
<dbReference type="InterPro" id="IPR011992">
    <property type="entry name" value="EF-hand-dom_pair"/>
</dbReference>
<keyword evidence="2" id="KW-0732">Signal</keyword>
<name>L0DB27_SINAD</name>
<dbReference type="CDD" id="cd00051">
    <property type="entry name" value="EFh"/>
    <property type="match status" value="1"/>
</dbReference>